<evidence type="ECO:0000313" key="4">
    <source>
        <dbReference type="EMBL" id="ABU59232.1"/>
    </source>
</evidence>
<accession>A7NNT8</accession>
<dbReference type="SMART" id="SM00851">
    <property type="entry name" value="MGS"/>
    <property type="match status" value="1"/>
</dbReference>
<feature type="binding site" evidence="1">
    <location>
        <position position="99"/>
    </location>
    <ligand>
        <name>substrate</name>
    </ligand>
</feature>
<dbReference type="PROSITE" id="PS51855">
    <property type="entry name" value="MGS"/>
    <property type="match status" value="1"/>
</dbReference>
<feature type="binding site" evidence="1">
    <location>
        <begin position="46"/>
        <end position="49"/>
    </location>
    <ligand>
        <name>substrate</name>
    </ligand>
</feature>
<dbReference type="HAMAP" id="MF_00549">
    <property type="entry name" value="Methylglyoxal_synth"/>
    <property type="match status" value="1"/>
</dbReference>
<feature type="binding site" evidence="1">
    <location>
        <position position="20"/>
    </location>
    <ligand>
        <name>substrate</name>
    </ligand>
</feature>
<dbReference type="InterPro" id="IPR004363">
    <property type="entry name" value="Methylgl_synth"/>
</dbReference>
<dbReference type="GO" id="GO:0008929">
    <property type="term" value="F:methylglyoxal synthase activity"/>
    <property type="evidence" value="ECO:0007669"/>
    <property type="project" value="UniProtKB-UniRule"/>
</dbReference>
<feature type="binding site" evidence="1">
    <location>
        <position position="24"/>
    </location>
    <ligand>
        <name>substrate</name>
    </ligand>
</feature>
<dbReference type="InterPro" id="IPR036914">
    <property type="entry name" value="MGS-like_dom_sf"/>
</dbReference>
<sequence>MKAEERDVITRRATLALIAHDRKKDDMVLFTLRHRDTLARCRLVATGTTGERIARATRLEVERMLSGPMGGDAQIAARVAQGEIDGVIFLVDPLYAHPHEPDIQGLLRVCNLYNVPLATNLATAELVVAGVEKV</sequence>
<dbReference type="SUPFAM" id="SSF52335">
    <property type="entry name" value="Methylglyoxal synthase-like"/>
    <property type="match status" value="1"/>
</dbReference>
<comment type="function">
    <text evidence="1">Catalyzes the formation of methylglyoxal from dihydroxyacetone phosphate.</text>
</comment>
<dbReference type="RefSeq" id="WP_012121656.1">
    <property type="nucleotide sequence ID" value="NC_009767.1"/>
</dbReference>
<proteinExistence type="inferred from homology"/>
<dbReference type="NCBIfam" id="NF003559">
    <property type="entry name" value="PRK05234.1"/>
    <property type="match status" value="1"/>
</dbReference>
<dbReference type="PANTHER" id="PTHR30492">
    <property type="entry name" value="METHYLGLYOXAL SYNTHASE"/>
    <property type="match status" value="1"/>
</dbReference>
<dbReference type="InterPro" id="IPR018148">
    <property type="entry name" value="Methylglyoxal_synth_AS"/>
</dbReference>
<dbReference type="GO" id="GO:0019242">
    <property type="term" value="P:methylglyoxal biosynthetic process"/>
    <property type="evidence" value="ECO:0007669"/>
    <property type="project" value="UniProtKB-UniRule"/>
</dbReference>
<dbReference type="STRING" id="383372.Rcas_3178"/>
<feature type="active site" description="Proton donor/acceptor" evidence="1 2">
    <location>
        <position position="72"/>
    </location>
</feature>
<evidence type="ECO:0000313" key="5">
    <source>
        <dbReference type="Proteomes" id="UP000000263"/>
    </source>
</evidence>
<dbReference type="Pfam" id="PF02142">
    <property type="entry name" value="MGS"/>
    <property type="match status" value="1"/>
</dbReference>
<dbReference type="NCBIfam" id="TIGR00160">
    <property type="entry name" value="MGSA"/>
    <property type="match status" value="1"/>
</dbReference>
<dbReference type="PANTHER" id="PTHR30492:SF0">
    <property type="entry name" value="METHYLGLYOXAL SYNTHASE"/>
    <property type="match status" value="1"/>
</dbReference>
<feature type="domain" description="MGS-like" evidence="3">
    <location>
        <begin position="7"/>
        <end position="134"/>
    </location>
</feature>
<dbReference type="EMBL" id="CP000804">
    <property type="protein sequence ID" value="ABU59232.1"/>
    <property type="molecule type" value="Genomic_DNA"/>
</dbReference>
<dbReference type="EC" id="4.2.3.3" evidence="1"/>
<keyword evidence="5" id="KW-1185">Reference proteome</keyword>
<feature type="binding site" evidence="1">
    <location>
        <begin position="66"/>
        <end position="67"/>
    </location>
    <ligand>
        <name>substrate</name>
    </ligand>
</feature>
<evidence type="ECO:0000259" key="3">
    <source>
        <dbReference type="PROSITE" id="PS51855"/>
    </source>
</evidence>
<dbReference type="PROSITE" id="PS01335">
    <property type="entry name" value="METHYLGLYOXAL_SYNTH"/>
    <property type="match status" value="1"/>
</dbReference>
<dbReference type="Gene3D" id="3.40.50.1380">
    <property type="entry name" value="Methylglyoxal synthase-like domain"/>
    <property type="match status" value="1"/>
</dbReference>
<dbReference type="PIRSF" id="PIRSF006614">
    <property type="entry name" value="Methylglyox_syn"/>
    <property type="match status" value="1"/>
</dbReference>
<dbReference type="CDD" id="cd01422">
    <property type="entry name" value="MGS"/>
    <property type="match status" value="1"/>
</dbReference>
<name>A7NNT8_ROSCS</name>
<comment type="similarity">
    <text evidence="1">Belongs to the methylglyoxal synthase family.</text>
</comment>
<dbReference type="KEGG" id="rca:Rcas_3178"/>
<dbReference type="eggNOG" id="COG1803">
    <property type="taxonomic scope" value="Bacteria"/>
</dbReference>
<dbReference type="HOGENOM" id="CLU_120420_1_0_0"/>
<keyword evidence="1 4" id="KW-0456">Lyase</keyword>
<organism evidence="4 5">
    <name type="scientific">Roseiflexus castenholzii (strain DSM 13941 / HLO8)</name>
    <dbReference type="NCBI Taxonomy" id="383372"/>
    <lineage>
        <taxon>Bacteria</taxon>
        <taxon>Bacillati</taxon>
        <taxon>Chloroflexota</taxon>
        <taxon>Chloroflexia</taxon>
        <taxon>Chloroflexales</taxon>
        <taxon>Roseiflexineae</taxon>
        <taxon>Roseiflexaceae</taxon>
        <taxon>Roseiflexus</taxon>
    </lineage>
</organism>
<evidence type="ECO:0000256" key="1">
    <source>
        <dbReference type="HAMAP-Rule" id="MF_00549"/>
    </source>
</evidence>
<comment type="catalytic activity">
    <reaction evidence="1">
        <text>dihydroxyacetone phosphate = methylglyoxal + phosphate</text>
        <dbReference type="Rhea" id="RHEA:17937"/>
        <dbReference type="ChEBI" id="CHEBI:17158"/>
        <dbReference type="ChEBI" id="CHEBI:43474"/>
        <dbReference type="ChEBI" id="CHEBI:57642"/>
        <dbReference type="EC" id="4.2.3.3"/>
    </reaction>
</comment>
<dbReference type="InterPro" id="IPR011607">
    <property type="entry name" value="MGS-like_dom"/>
</dbReference>
<evidence type="ECO:0000256" key="2">
    <source>
        <dbReference type="PIRSR" id="PIRSR006614-1"/>
    </source>
</evidence>
<dbReference type="GO" id="GO:0005829">
    <property type="term" value="C:cytosol"/>
    <property type="evidence" value="ECO:0007669"/>
    <property type="project" value="TreeGrafter"/>
</dbReference>
<dbReference type="Proteomes" id="UP000000263">
    <property type="component" value="Chromosome"/>
</dbReference>
<reference evidence="4 5" key="1">
    <citation type="submission" date="2007-08" db="EMBL/GenBank/DDBJ databases">
        <title>Complete sequence of Roseiflexus castenholzii DSM 13941.</title>
        <authorList>
            <consortium name="US DOE Joint Genome Institute"/>
            <person name="Copeland A."/>
            <person name="Lucas S."/>
            <person name="Lapidus A."/>
            <person name="Barry K."/>
            <person name="Glavina del Rio T."/>
            <person name="Dalin E."/>
            <person name="Tice H."/>
            <person name="Pitluck S."/>
            <person name="Thompson L.S."/>
            <person name="Brettin T."/>
            <person name="Bruce D."/>
            <person name="Detter J.C."/>
            <person name="Han C."/>
            <person name="Tapia R."/>
            <person name="Schmutz J."/>
            <person name="Larimer F."/>
            <person name="Land M."/>
            <person name="Hauser L."/>
            <person name="Kyrpides N."/>
            <person name="Mikhailova N."/>
            <person name="Bryant D.A."/>
            <person name="Hanada S."/>
            <person name="Tsukatani Y."/>
            <person name="Richardson P."/>
        </authorList>
    </citation>
    <scope>NUCLEOTIDE SEQUENCE [LARGE SCALE GENOMIC DNA]</scope>
    <source>
        <strain evidence="5">DSM 13941 / HLO8</strain>
    </source>
</reference>
<dbReference type="AlphaFoldDB" id="A7NNT8"/>
<gene>
    <name evidence="1" type="primary">mgsA</name>
    <name evidence="4" type="ordered locus">Rcas_3178</name>
</gene>
<protein>
    <recommendedName>
        <fullName evidence="1">Methylglyoxal synthase</fullName>
        <shortName evidence="1">MGS</shortName>
        <ecNumber evidence="1">4.2.3.3</ecNumber>
    </recommendedName>
</protein>